<dbReference type="KEGG" id="sapo:SAPIO_CDS1373"/>
<dbReference type="GO" id="GO:0005739">
    <property type="term" value="C:mitochondrion"/>
    <property type="evidence" value="ECO:0007669"/>
    <property type="project" value="EnsemblFungi"/>
</dbReference>
<keyword evidence="6" id="KW-0647">Proteasome</keyword>
<dbReference type="GO" id="GO:0043161">
    <property type="term" value="P:proteasome-mediated ubiquitin-dependent protein catabolic process"/>
    <property type="evidence" value="ECO:0007669"/>
    <property type="project" value="EnsemblFungi"/>
</dbReference>
<dbReference type="GO" id="GO:0034515">
    <property type="term" value="C:proteasome storage granule"/>
    <property type="evidence" value="ECO:0007669"/>
    <property type="project" value="EnsemblFungi"/>
</dbReference>
<sequence>MERLRNILGPGGLGGLGGQPGADNASLIDNSETVYISSLALLKMLRHGRAGVPMEVMGLMLGEFVDDFTVRVVDVFAMPQSGTGVSVEAVDPVFQMKMMDMLRQTGRPESVVGWYHSHPGFGCWLSSVDIQTQQSFEQLTPRAVAVVVDPIQSVKGKVVIDAFRLINPQSLMLGQEPRQSTSNLGHLNKPSIQALIHGLNRHYYSIAINYRKTALEENMLMNLHKHVWTEALTMEDFHAEGTRNKERLERLVSLADGYEKRVKEETELTKEQLKTRYVGKLDPKKHLADVGQQLIEDNIVSVSRQMIDKESTMPGKRDAPASGQNGQASNDLMDVEEEL</sequence>
<keyword evidence="3" id="KW-0479">Metal-binding</keyword>
<dbReference type="InterPro" id="IPR037518">
    <property type="entry name" value="MPN"/>
</dbReference>
<accession>A0A084GF64</accession>
<dbReference type="GO" id="GO:0008541">
    <property type="term" value="C:proteasome regulatory particle, lid subcomplex"/>
    <property type="evidence" value="ECO:0007669"/>
    <property type="project" value="EnsemblFungi"/>
</dbReference>
<dbReference type="GO" id="GO:1902906">
    <property type="term" value="P:proteasome storage granule assembly"/>
    <property type="evidence" value="ECO:0007669"/>
    <property type="project" value="EnsemblFungi"/>
</dbReference>
<feature type="region of interest" description="Disordered" evidence="8">
    <location>
        <begin position="308"/>
        <end position="339"/>
    </location>
</feature>
<dbReference type="OrthoDB" id="605656at2759"/>
<keyword evidence="11" id="KW-1185">Reference proteome</keyword>
<dbReference type="GO" id="GO:0140492">
    <property type="term" value="F:metal-dependent deubiquitinase activity"/>
    <property type="evidence" value="ECO:0007669"/>
    <property type="project" value="EnsemblFungi"/>
</dbReference>
<protein>
    <submittedName>
        <fullName evidence="10">Mov34/MPN/PAD-1 family protein</fullName>
    </submittedName>
</protein>
<dbReference type="GeneID" id="27720445"/>
<dbReference type="GO" id="GO:0032436">
    <property type="term" value="P:positive regulation of proteasomal ubiquitin-dependent protein catabolic process"/>
    <property type="evidence" value="ECO:0007669"/>
    <property type="project" value="EnsemblFungi"/>
</dbReference>
<dbReference type="OMA" id="KTGRHEM"/>
<dbReference type="PANTHER" id="PTHR10410">
    <property type="entry name" value="EUKARYOTIC TRANSLATION INITIATION FACTOR 3 -RELATED"/>
    <property type="match status" value="1"/>
</dbReference>
<dbReference type="SUPFAM" id="SSF102712">
    <property type="entry name" value="JAB1/MPN domain"/>
    <property type="match status" value="1"/>
</dbReference>
<dbReference type="GO" id="GO:0016559">
    <property type="term" value="P:peroxisome fission"/>
    <property type="evidence" value="ECO:0007669"/>
    <property type="project" value="EnsemblFungi"/>
</dbReference>
<dbReference type="Pfam" id="PF23594">
    <property type="entry name" value="RPN11_C"/>
    <property type="match status" value="1"/>
</dbReference>
<dbReference type="InterPro" id="IPR050242">
    <property type="entry name" value="JAMM_MPN+_peptidase_M67A"/>
</dbReference>
<feature type="domain" description="MPN" evidence="9">
    <location>
        <begin position="34"/>
        <end position="169"/>
    </location>
</feature>
<comment type="similarity">
    <text evidence="1">Belongs to the peptidase M67A family.</text>
</comment>
<dbReference type="HOGENOM" id="CLU_052991_0_0_1"/>
<gene>
    <name evidence="10" type="ORF">SAPIO_CDS1373</name>
</gene>
<reference evidence="10 11" key="1">
    <citation type="journal article" date="2014" name="Genome Announc.">
        <title>Draft genome sequence of the pathogenic fungus Scedosporium apiospermum.</title>
        <authorList>
            <person name="Vandeputte P."/>
            <person name="Ghamrawi S."/>
            <person name="Rechenmann M."/>
            <person name="Iltis A."/>
            <person name="Giraud S."/>
            <person name="Fleury M."/>
            <person name="Thornton C."/>
            <person name="Delhaes L."/>
            <person name="Meyer W."/>
            <person name="Papon N."/>
            <person name="Bouchara J.P."/>
        </authorList>
    </citation>
    <scope>NUCLEOTIDE SEQUENCE [LARGE SCALE GENOMIC DNA]</scope>
    <source>
        <strain evidence="10 11">IHEM 14462</strain>
    </source>
</reference>
<feature type="compositionally biased region" description="Basic and acidic residues" evidence="8">
    <location>
        <begin position="308"/>
        <end position="319"/>
    </location>
</feature>
<dbReference type="EMBL" id="JOWA01000055">
    <property type="protein sequence ID" value="KEZ45976.1"/>
    <property type="molecule type" value="Genomic_DNA"/>
</dbReference>
<evidence type="ECO:0000256" key="6">
    <source>
        <dbReference type="ARBA" id="ARBA00022942"/>
    </source>
</evidence>
<dbReference type="CDD" id="cd08069">
    <property type="entry name" value="MPN_RPN11_CSN5"/>
    <property type="match status" value="1"/>
</dbReference>
<dbReference type="FunFam" id="3.40.140.10:FF:000001">
    <property type="entry name" value="26S proteasome non-ATPase regulatory subunit"/>
    <property type="match status" value="1"/>
</dbReference>
<dbReference type="RefSeq" id="XP_016645775.1">
    <property type="nucleotide sequence ID" value="XM_016784659.1"/>
</dbReference>
<dbReference type="GO" id="GO:0034399">
    <property type="term" value="C:nuclear periphery"/>
    <property type="evidence" value="ECO:0007669"/>
    <property type="project" value="EnsemblFungi"/>
</dbReference>
<keyword evidence="2" id="KW-0645">Protease</keyword>
<keyword evidence="7" id="KW-0482">Metalloprotease</keyword>
<dbReference type="GO" id="GO:0016579">
    <property type="term" value="P:protein deubiquitination"/>
    <property type="evidence" value="ECO:0007669"/>
    <property type="project" value="EnsemblFungi"/>
</dbReference>
<dbReference type="VEuPathDB" id="FungiDB:SAPIO_CDS1373"/>
<dbReference type="Gene3D" id="3.40.140.10">
    <property type="entry name" value="Cytidine Deaminase, domain 2"/>
    <property type="match status" value="1"/>
</dbReference>
<evidence type="ECO:0000256" key="7">
    <source>
        <dbReference type="ARBA" id="ARBA00023049"/>
    </source>
</evidence>
<keyword evidence="4" id="KW-0378">Hydrolase</keyword>
<dbReference type="AlphaFoldDB" id="A0A084GF64"/>
<comment type="caution">
    <text evidence="10">The sequence shown here is derived from an EMBL/GenBank/DDBJ whole genome shotgun (WGS) entry which is preliminary data.</text>
</comment>
<evidence type="ECO:0000256" key="1">
    <source>
        <dbReference type="ARBA" id="ARBA00008568"/>
    </source>
</evidence>
<evidence type="ECO:0000313" key="11">
    <source>
        <dbReference type="Proteomes" id="UP000028545"/>
    </source>
</evidence>
<evidence type="ECO:0000256" key="3">
    <source>
        <dbReference type="ARBA" id="ARBA00022723"/>
    </source>
</evidence>
<dbReference type="Pfam" id="PF01398">
    <property type="entry name" value="JAB"/>
    <property type="match status" value="1"/>
</dbReference>
<dbReference type="GO" id="GO:0000266">
    <property type="term" value="P:mitochondrial fission"/>
    <property type="evidence" value="ECO:0007669"/>
    <property type="project" value="EnsemblFungi"/>
</dbReference>
<keyword evidence="5" id="KW-0862">Zinc</keyword>
<dbReference type="Proteomes" id="UP000028545">
    <property type="component" value="Unassembled WGS sequence"/>
</dbReference>
<dbReference type="GO" id="GO:0005829">
    <property type="term" value="C:cytosol"/>
    <property type="evidence" value="ECO:0007669"/>
    <property type="project" value="EnsemblFungi"/>
</dbReference>
<dbReference type="InterPro" id="IPR056263">
    <property type="entry name" value="RPN11_C"/>
</dbReference>
<evidence type="ECO:0000313" key="10">
    <source>
        <dbReference type="EMBL" id="KEZ45976.1"/>
    </source>
</evidence>
<dbReference type="MEROPS" id="M67.A10"/>
<organism evidence="10 11">
    <name type="scientific">Pseudallescheria apiosperma</name>
    <name type="common">Scedosporium apiospermum</name>
    <dbReference type="NCBI Taxonomy" id="563466"/>
    <lineage>
        <taxon>Eukaryota</taxon>
        <taxon>Fungi</taxon>
        <taxon>Dikarya</taxon>
        <taxon>Ascomycota</taxon>
        <taxon>Pezizomycotina</taxon>
        <taxon>Sordariomycetes</taxon>
        <taxon>Hypocreomycetidae</taxon>
        <taxon>Microascales</taxon>
        <taxon>Microascaceae</taxon>
        <taxon>Scedosporium</taxon>
    </lineage>
</organism>
<evidence type="ECO:0000259" key="9">
    <source>
        <dbReference type="PROSITE" id="PS50249"/>
    </source>
</evidence>
<evidence type="ECO:0000256" key="5">
    <source>
        <dbReference type="ARBA" id="ARBA00022833"/>
    </source>
</evidence>
<evidence type="ECO:0000256" key="8">
    <source>
        <dbReference type="SAM" id="MobiDB-lite"/>
    </source>
</evidence>
<evidence type="ECO:0000256" key="2">
    <source>
        <dbReference type="ARBA" id="ARBA00022670"/>
    </source>
</evidence>
<dbReference type="InterPro" id="IPR000555">
    <property type="entry name" value="JAMM/MPN+_dom"/>
</dbReference>
<dbReference type="GO" id="GO:0046872">
    <property type="term" value="F:metal ion binding"/>
    <property type="evidence" value="ECO:0007669"/>
    <property type="project" value="UniProtKB-KW"/>
</dbReference>
<dbReference type="PROSITE" id="PS50249">
    <property type="entry name" value="MPN"/>
    <property type="match status" value="1"/>
</dbReference>
<dbReference type="SMART" id="SM00232">
    <property type="entry name" value="JAB_MPN"/>
    <property type="match status" value="1"/>
</dbReference>
<proteinExistence type="inferred from homology"/>
<name>A0A084GF64_PSEDA</name>
<evidence type="ECO:0000256" key="4">
    <source>
        <dbReference type="ARBA" id="ARBA00022801"/>
    </source>
</evidence>
<dbReference type="GO" id="GO:0043248">
    <property type="term" value="P:proteasome assembly"/>
    <property type="evidence" value="ECO:0007669"/>
    <property type="project" value="EnsemblFungi"/>
</dbReference>